<evidence type="ECO:0008006" key="4">
    <source>
        <dbReference type="Google" id="ProtNLM"/>
    </source>
</evidence>
<proteinExistence type="predicted"/>
<protein>
    <recommendedName>
        <fullName evidence="4">Secreted protein</fullName>
    </recommendedName>
</protein>
<organism evidence="3">
    <name type="scientific">Sorangium cellulosum</name>
    <name type="common">Polyangium cellulosum</name>
    <dbReference type="NCBI Taxonomy" id="56"/>
    <lineage>
        <taxon>Bacteria</taxon>
        <taxon>Pseudomonadati</taxon>
        <taxon>Myxococcota</taxon>
        <taxon>Polyangia</taxon>
        <taxon>Polyangiales</taxon>
        <taxon>Polyangiaceae</taxon>
        <taxon>Sorangium</taxon>
    </lineage>
</organism>
<evidence type="ECO:0000256" key="1">
    <source>
        <dbReference type="SAM" id="MobiDB-lite"/>
    </source>
</evidence>
<evidence type="ECO:0000313" key="3">
    <source>
        <dbReference type="EMBL" id="AYM54308.1"/>
    </source>
</evidence>
<reference evidence="3" key="1">
    <citation type="journal article" date="2018" name="J. Ind. Microbiol. Biotechnol.">
        <title>Genome mining reveals uncommon alkylpyrones as type III PKS products from myxobacteria.</title>
        <authorList>
            <person name="Hug J.J."/>
            <person name="Panter F."/>
            <person name="Krug D."/>
            <person name="Muller R."/>
        </authorList>
    </citation>
    <scope>NUCLEOTIDE SEQUENCE</scope>
    <source>
        <strain evidence="3">So ce1128</strain>
    </source>
</reference>
<dbReference type="AlphaFoldDB" id="A0A3S5GYB2"/>
<sequence length="408" mass="41418">MDKTSFLLGPPPRGRRLLARLCAGALAAASLVGGASRADATVAISSDIERTGKRRPSSQSPLWISREDCLTDNDLLFTITLSPGSYSRGDTLSVWVSETVDCRLRTERDSDGDCVMIEAKSDLDSPITFRVPAEKIASALRAPDCNDPGPSTSARPVSIYFLHQESSQEDVGADDSAVWTDTKMDLLGPRPPTNVKVGSGDTRLIVEYSRSSDEDTFGHYFYCDSNIVSSPGSGGGGAGAGGAAGAGGGAGDGGGGGGGAADDDAAGGGGDDGGDGDSSCGSSVLVPGEIPDPSLVPCGRVGRASAGEASGLDNGIPYAVGVAAYDNIGNPGVLSELGCGMPVDVDSFFELYREAGGEAGGGFCSVAGPVGAGRWLPVPLGAMVAGAALGLWRRTRRRRARPSAQEHG</sequence>
<keyword evidence="2" id="KW-0812">Transmembrane</keyword>
<feature type="compositionally biased region" description="Gly residues" evidence="1">
    <location>
        <begin position="251"/>
        <end position="271"/>
    </location>
</feature>
<keyword evidence="2" id="KW-1133">Transmembrane helix</keyword>
<accession>A0A3S5GYB2</accession>
<feature type="region of interest" description="Disordered" evidence="1">
    <location>
        <begin position="251"/>
        <end position="292"/>
    </location>
</feature>
<name>A0A3S5GYB2_SORCE</name>
<feature type="transmembrane region" description="Helical" evidence="2">
    <location>
        <begin position="375"/>
        <end position="392"/>
    </location>
</feature>
<evidence type="ECO:0000256" key="2">
    <source>
        <dbReference type="SAM" id="Phobius"/>
    </source>
</evidence>
<keyword evidence="2" id="KW-0472">Membrane</keyword>
<dbReference type="EMBL" id="MH908921">
    <property type="protein sequence ID" value="AYM54308.1"/>
    <property type="molecule type" value="Genomic_DNA"/>
</dbReference>